<keyword evidence="2" id="KW-0812">Transmembrane</keyword>
<dbReference type="Pfam" id="PF02321">
    <property type="entry name" value="OEP"/>
    <property type="match status" value="2"/>
</dbReference>
<keyword evidence="2" id="KW-0472">Membrane</keyword>
<dbReference type="KEGG" id="mmec:FIU01_00780"/>
<dbReference type="Gene3D" id="1.20.1600.10">
    <property type="entry name" value="Outer membrane efflux proteins (OEP)"/>
    <property type="match status" value="1"/>
</dbReference>
<dbReference type="Proteomes" id="UP000311008">
    <property type="component" value="Chromosome"/>
</dbReference>
<dbReference type="PANTHER" id="PTHR30203:SF30">
    <property type="entry name" value="OUTER MEMBRANE PROTEIN-RELATED"/>
    <property type="match status" value="1"/>
</dbReference>
<evidence type="ECO:0000313" key="4">
    <source>
        <dbReference type="Proteomes" id="UP000311008"/>
    </source>
</evidence>
<dbReference type="SUPFAM" id="SSF56954">
    <property type="entry name" value="Outer membrane efflux proteins (OEP)"/>
    <property type="match status" value="1"/>
</dbReference>
<evidence type="ECO:0000256" key="2">
    <source>
        <dbReference type="RuleBase" id="RU362097"/>
    </source>
</evidence>
<dbReference type="Gene3D" id="2.20.200.10">
    <property type="entry name" value="Outer membrane efflux proteins (OEP)"/>
    <property type="match status" value="1"/>
</dbReference>
<organism evidence="3 4">
    <name type="scientific">Methylophilus medardicus</name>
    <dbReference type="NCBI Taxonomy" id="2588534"/>
    <lineage>
        <taxon>Bacteria</taxon>
        <taxon>Pseudomonadati</taxon>
        <taxon>Pseudomonadota</taxon>
        <taxon>Betaproteobacteria</taxon>
        <taxon>Nitrosomonadales</taxon>
        <taxon>Methylophilaceae</taxon>
        <taxon>Methylophilus</taxon>
    </lineage>
</organism>
<dbReference type="PROSITE" id="PS51257">
    <property type="entry name" value="PROKAR_LIPOPROTEIN"/>
    <property type="match status" value="1"/>
</dbReference>
<comment type="similarity">
    <text evidence="1 2">Belongs to the outer membrane factor (OMF) (TC 1.B.17) family.</text>
</comment>
<keyword evidence="2" id="KW-0732">Signal</keyword>
<dbReference type="OrthoDB" id="9770517at2"/>
<keyword evidence="2" id="KW-1134">Transmembrane beta strand</keyword>
<comment type="subcellular location">
    <subcellularLocation>
        <location evidence="2">Cell membrane</location>
        <topology evidence="2">Lipid-anchor</topology>
    </subcellularLocation>
</comment>
<reference evidence="4" key="1">
    <citation type="journal article" date="2019" name="ISME J.">
        <title>Evolution in action: habitat transition from sediment to the pelagial leads to genome streamlining in Methylophilaceae.</title>
        <authorList>
            <person name="Salcher M."/>
            <person name="Schaefle D."/>
            <person name="Kaspar M."/>
            <person name="Neuenschwander S.M."/>
            <person name="Ghai R."/>
        </authorList>
    </citation>
    <scope>NUCLEOTIDE SEQUENCE [LARGE SCALE GENOMIC DNA]</scope>
    <source>
        <strain evidence="4">MMS-M-51</strain>
    </source>
</reference>
<dbReference type="InterPro" id="IPR003423">
    <property type="entry name" value="OMP_efflux"/>
</dbReference>
<dbReference type="PANTHER" id="PTHR30203">
    <property type="entry name" value="OUTER MEMBRANE CATION EFFLUX PROTEIN"/>
    <property type="match status" value="1"/>
</dbReference>
<feature type="chain" id="PRO_5023063237" evidence="2">
    <location>
        <begin position="23"/>
        <end position="486"/>
    </location>
</feature>
<evidence type="ECO:0000256" key="1">
    <source>
        <dbReference type="ARBA" id="ARBA00007613"/>
    </source>
</evidence>
<dbReference type="InterPro" id="IPR010131">
    <property type="entry name" value="MdtP/NodT-like"/>
</dbReference>
<feature type="signal peptide" evidence="2">
    <location>
        <begin position="1"/>
        <end position="22"/>
    </location>
</feature>
<name>A0A5B8CPL8_9PROT</name>
<keyword evidence="4" id="KW-1185">Reference proteome</keyword>
<proteinExistence type="inferred from homology"/>
<dbReference type="AlphaFoldDB" id="A0A5B8CPL8"/>
<accession>A0A5B8CPL8</accession>
<evidence type="ECO:0000313" key="3">
    <source>
        <dbReference type="EMBL" id="QDC43198.1"/>
    </source>
</evidence>
<dbReference type="GO" id="GO:0005886">
    <property type="term" value="C:plasma membrane"/>
    <property type="evidence" value="ECO:0007669"/>
    <property type="project" value="UniProtKB-SubCell"/>
</dbReference>
<dbReference type="GO" id="GO:0015562">
    <property type="term" value="F:efflux transmembrane transporter activity"/>
    <property type="evidence" value="ECO:0007669"/>
    <property type="project" value="InterPro"/>
</dbReference>
<dbReference type="RefSeq" id="WP_140002027.1">
    <property type="nucleotide sequence ID" value="NZ_CP040946.1"/>
</dbReference>
<sequence length="486" mass="54187">MKNKRLQWLVAGAVALMLQSCAIPLINSKQADTSLPTQYQETVTPAGNSASVKWQDFFDDPNLVSLIDTAVNNNKEIHIMAQRISVAQNEIQARKGEYLPFVGIGASADKEKVGKYTRNGAVEENLDIRDGRSNPRFLGNYQFGLVASWELDVWKKLRNATKVAVMEYMATIEGKNFLVTNLVAEVAHAYYELIALDNELQTLDQNIQIQQNALSVVKALQQYARANSLAVKRFDAEVKKNQSRQYVLKQSIVETENRINYLLGRTPQPIQRASADFMAMQNKVMQTGVPSELLSNRPDIRQAELELSAAKLNIDVAKANFYPSFSIRGGLGFQAFDPKYLLNIPASVMASFGGELVAPLINRNAIEAQYKSANAMQIQAAYDYEQKIINAYMEVANQVANIDNLDKNYQLKNKQVEALTQSIDVANQLFKAARADYMEVLLTQRDALDAKMELIETKQQQIAAVVDLYRSLGGGWQSADSANAKP</sequence>
<keyword evidence="2" id="KW-0449">Lipoprotein</keyword>
<dbReference type="EMBL" id="CP040946">
    <property type="protein sequence ID" value="QDC43198.1"/>
    <property type="molecule type" value="Genomic_DNA"/>
</dbReference>
<protein>
    <submittedName>
        <fullName evidence="3">Efflux transporter outer membrane subunit</fullName>
    </submittedName>
</protein>
<keyword evidence="2" id="KW-0564">Palmitate</keyword>
<dbReference type="NCBIfam" id="TIGR01845">
    <property type="entry name" value="outer_NodT"/>
    <property type="match status" value="1"/>
</dbReference>
<gene>
    <name evidence="3" type="ORF">FIU01_00780</name>
</gene>